<dbReference type="OrthoDB" id="424543at2759"/>
<dbReference type="Proteomes" id="UP000050761">
    <property type="component" value="Unassembled WGS sequence"/>
</dbReference>
<feature type="transmembrane region" description="Helical" evidence="10">
    <location>
        <begin position="118"/>
        <end position="138"/>
    </location>
</feature>
<evidence type="ECO:0000256" key="10">
    <source>
        <dbReference type="SAM" id="Phobius"/>
    </source>
</evidence>
<dbReference type="Gene3D" id="1.10.357.20">
    <property type="entry name" value="SLC41 divalent cation transporters, integral membrane domain"/>
    <property type="match status" value="1"/>
</dbReference>
<keyword evidence="6 10" id="KW-1133">Transmembrane helix</keyword>
<reference evidence="12 13" key="1">
    <citation type="submission" date="2018-11" db="EMBL/GenBank/DDBJ databases">
        <authorList>
            <consortium name="Pathogen Informatics"/>
        </authorList>
    </citation>
    <scope>NUCLEOTIDE SEQUENCE [LARGE SCALE GENOMIC DNA]</scope>
</reference>
<organism evidence="13 14">
    <name type="scientific">Heligmosomoides polygyrus</name>
    <name type="common">Parasitic roundworm</name>
    <dbReference type="NCBI Taxonomy" id="6339"/>
    <lineage>
        <taxon>Eukaryota</taxon>
        <taxon>Metazoa</taxon>
        <taxon>Ecdysozoa</taxon>
        <taxon>Nematoda</taxon>
        <taxon>Chromadorea</taxon>
        <taxon>Rhabditida</taxon>
        <taxon>Rhabditina</taxon>
        <taxon>Rhabditomorpha</taxon>
        <taxon>Strongyloidea</taxon>
        <taxon>Heligmosomidae</taxon>
        <taxon>Heligmosomoides</taxon>
    </lineage>
</organism>
<feature type="region of interest" description="Disordered" evidence="9">
    <location>
        <begin position="1"/>
        <end position="28"/>
    </location>
</feature>
<evidence type="ECO:0000256" key="2">
    <source>
        <dbReference type="ARBA" id="ARBA00009749"/>
    </source>
</evidence>
<dbReference type="GO" id="GO:0005886">
    <property type="term" value="C:plasma membrane"/>
    <property type="evidence" value="ECO:0007669"/>
    <property type="project" value="TreeGrafter"/>
</dbReference>
<dbReference type="InterPro" id="IPR045349">
    <property type="entry name" value="SLC41A1-3"/>
</dbReference>
<comment type="subcellular location">
    <subcellularLocation>
        <location evidence="1">Membrane</location>
        <topology evidence="1">Multi-pass membrane protein</topology>
    </subcellularLocation>
</comment>
<accession>A0A183G4H1</accession>
<evidence type="ECO:0000256" key="4">
    <source>
        <dbReference type="ARBA" id="ARBA00022692"/>
    </source>
</evidence>
<evidence type="ECO:0000313" key="12">
    <source>
        <dbReference type="EMBL" id="VDP05884.1"/>
    </source>
</evidence>
<sequence length="299" mass="32431">MSPAPEGTEGERIGKDNVGYNASEENDNPPVTNVVPELLAVCPPLQGMKGNLDMTFTSRLGTMAHQGRLQGDGYFEGILRSMCLIQAQAVFISLFATLITFVLETLRVGIGHHPPTTNFLFLGSNAVMAMCIACGISSSGTQATGVVRSLGIVRTLNVKETEYLATDVNEHGSIKINGTELSRVTSFKYLGSTVTSDGSLITVIRPAATYGAECWPVTKEIESRLSVMVTKMLRWAAGVTRLDRARNDAIRQRFGVAPIAEKLREARLRWYGHVLRANDDTVRKIGLNMRSLESGPGDA</sequence>
<feature type="domain" description="SLC41A/MgtE integral membrane" evidence="11">
    <location>
        <begin position="43"/>
        <end position="134"/>
    </location>
</feature>
<name>A0A183G4H1_HELPZ</name>
<proteinExistence type="inferred from homology"/>
<keyword evidence="4 10" id="KW-0812">Transmembrane</keyword>
<evidence type="ECO:0000313" key="14">
    <source>
        <dbReference type="WBParaSite" id="HPBE_0001641601-mRNA-1"/>
    </source>
</evidence>
<evidence type="ECO:0000256" key="5">
    <source>
        <dbReference type="ARBA" id="ARBA00022842"/>
    </source>
</evidence>
<dbReference type="Pfam" id="PF01769">
    <property type="entry name" value="MgtE"/>
    <property type="match status" value="1"/>
</dbReference>
<evidence type="ECO:0000256" key="9">
    <source>
        <dbReference type="SAM" id="MobiDB-lite"/>
    </source>
</evidence>
<keyword evidence="8 10" id="KW-0472">Membrane</keyword>
<evidence type="ECO:0000259" key="11">
    <source>
        <dbReference type="Pfam" id="PF01769"/>
    </source>
</evidence>
<keyword evidence="3" id="KW-0813">Transport</keyword>
<dbReference type="WBParaSite" id="HPBE_0001641601-mRNA-1">
    <property type="protein sequence ID" value="HPBE_0001641601-mRNA-1"/>
    <property type="gene ID" value="HPBE_0001641601"/>
</dbReference>
<dbReference type="PANTHER" id="PTHR16228:SF24">
    <property type="entry name" value="SLC41A_MGTE INTEGRAL MEMBRANE DOMAIN-CONTAINING PROTEIN"/>
    <property type="match status" value="1"/>
</dbReference>
<evidence type="ECO:0000256" key="1">
    <source>
        <dbReference type="ARBA" id="ARBA00004141"/>
    </source>
</evidence>
<feature type="transmembrane region" description="Helical" evidence="10">
    <location>
        <begin position="85"/>
        <end position="106"/>
    </location>
</feature>
<evidence type="ECO:0000256" key="3">
    <source>
        <dbReference type="ARBA" id="ARBA00022448"/>
    </source>
</evidence>
<comment type="similarity">
    <text evidence="2">Belongs to the SLC41A transporter family.</text>
</comment>
<dbReference type="GO" id="GO:0008324">
    <property type="term" value="F:monoatomic cation transmembrane transporter activity"/>
    <property type="evidence" value="ECO:0007669"/>
    <property type="project" value="InterPro"/>
</dbReference>
<evidence type="ECO:0000313" key="13">
    <source>
        <dbReference type="Proteomes" id="UP000050761"/>
    </source>
</evidence>
<protein>
    <submittedName>
        <fullName evidence="14">MgtE domain-containing protein</fullName>
    </submittedName>
</protein>
<accession>A0A3P8BKD3</accession>
<dbReference type="AlphaFoldDB" id="A0A183G4H1"/>
<dbReference type="PANTHER" id="PTHR16228">
    <property type="entry name" value="DIVALENT CATION TRANSPORTER SOLUTE CARRIER FAMILY 41"/>
    <property type="match status" value="1"/>
</dbReference>
<dbReference type="InterPro" id="IPR006667">
    <property type="entry name" value="SLC41_membr_dom"/>
</dbReference>
<dbReference type="InterPro" id="IPR036739">
    <property type="entry name" value="SLC41_membr_dom_sf"/>
</dbReference>
<evidence type="ECO:0000256" key="7">
    <source>
        <dbReference type="ARBA" id="ARBA00023065"/>
    </source>
</evidence>
<dbReference type="SUPFAM" id="SSF161093">
    <property type="entry name" value="MgtE membrane domain-like"/>
    <property type="match status" value="1"/>
</dbReference>
<evidence type="ECO:0000256" key="8">
    <source>
        <dbReference type="ARBA" id="ARBA00023136"/>
    </source>
</evidence>
<dbReference type="EMBL" id="UZAH01029406">
    <property type="protein sequence ID" value="VDP05884.1"/>
    <property type="molecule type" value="Genomic_DNA"/>
</dbReference>
<gene>
    <name evidence="12" type="ORF">HPBE_LOCUS16415</name>
</gene>
<reference evidence="14" key="2">
    <citation type="submission" date="2019-09" db="UniProtKB">
        <authorList>
            <consortium name="WormBaseParasite"/>
        </authorList>
    </citation>
    <scope>IDENTIFICATION</scope>
</reference>
<evidence type="ECO:0000256" key="6">
    <source>
        <dbReference type="ARBA" id="ARBA00022989"/>
    </source>
</evidence>
<keyword evidence="13" id="KW-1185">Reference proteome</keyword>
<keyword evidence="7" id="KW-0406">Ion transport</keyword>
<keyword evidence="5" id="KW-0460">Magnesium</keyword>